<dbReference type="Proteomes" id="UP000009084">
    <property type="component" value="Unassembled WGS sequence"/>
</dbReference>
<dbReference type="VEuPathDB" id="FungiDB:CPC735_045990"/>
<dbReference type="OrthoDB" id="10057496at2759"/>
<feature type="compositionally biased region" description="Pro residues" evidence="1">
    <location>
        <begin position="85"/>
        <end position="97"/>
    </location>
</feature>
<reference evidence="2 3" key="1">
    <citation type="journal article" date="2009" name="Genome Res.">
        <title>Comparative genomic analyses of the human fungal pathogens Coccidioides and their relatives.</title>
        <authorList>
            <person name="Sharpton T.J."/>
            <person name="Stajich J.E."/>
            <person name="Rounsley S.D."/>
            <person name="Gardner M.J."/>
            <person name="Wortman J.R."/>
            <person name="Jordar V.S."/>
            <person name="Maiti R."/>
            <person name="Kodira C.D."/>
            <person name="Neafsey D.E."/>
            <person name="Zeng Q."/>
            <person name="Hung C.-Y."/>
            <person name="McMahan C."/>
            <person name="Muszewska A."/>
            <person name="Grynberg M."/>
            <person name="Mandel M.A."/>
            <person name="Kellner E.M."/>
            <person name="Barker B.M."/>
            <person name="Galgiani J.N."/>
            <person name="Orbach M.J."/>
            <person name="Kirkland T.N."/>
            <person name="Cole G.T."/>
            <person name="Henn M.R."/>
            <person name="Birren B.W."/>
            <person name="Taylor J.W."/>
        </authorList>
    </citation>
    <scope>NUCLEOTIDE SEQUENCE [LARGE SCALE GENOMIC DNA]</scope>
    <source>
        <strain evidence="3">C735</strain>
    </source>
</reference>
<dbReference type="EMBL" id="ACFW01000049">
    <property type="protein sequence ID" value="EER23229.1"/>
    <property type="molecule type" value="Genomic_DNA"/>
</dbReference>
<evidence type="ECO:0000313" key="3">
    <source>
        <dbReference type="Proteomes" id="UP000009084"/>
    </source>
</evidence>
<evidence type="ECO:0000313" key="2">
    <source>
        <dbReference type="EMBL" id="EER23229.1"/>
    </source>
</evidence>
<name>C5PF11_COCP7</name>
<proteinExistence type="predicted"/>
<dbReference type="AlphaFoldDB" id="C5PF11"/>
<feature type="region of interest" description="Disordered" evidence="1">
    <location>
        <begin position="53"/>
        <end position="108"/>
    </location>
</feature>
<dbReference type="HOGENOM" id="CLU_065221_0_0_1"/>
<sequence>MADMRYMTVNLEVPFGGMPPCFVAATGQQHGVPPVAQAQFIPVLPRPDIGAVPGWQPWQEPPGVIPPPYNAAPPAAAPPAAAAASPPPPTPTSPPLPSGAHIPTTTDKPVVLPSGQGYIFPQTHTTLHIIESNFPPWENPGRPFHWRSFLAPITLTLKGLIEQICPDKGPKGEKVTSRGITECLELGDGAWLKGAEFWVGEKGKGDAMKGKVGQTLSEVGWDESRGTESRPVWLAMSVVYV</sequence>
<accession>C5PF11</accession>
<feature type="compositionally biased region" description="Pro residues" evidence="1">
    <location>
        <begin position="59"/>
        <end position="77"/>
    </location>
</feature>
<gene>
    <name evidence="2" type="ORF">CPC735_045990</name>
</gene>
<organism evidence="2 3">
    <name type="scientific">Coccidioides posadasii (strain C735)</name>
    <name type="common">Valley fever fungus</name>
    <dbReference type="NCBI Taxonomy" id="222929"/>
    <lineage>
        <taxon>Eukaryota</taxon>
        <taxon>Fungi</taxon>
        <taxon>Dikarya</taxon>
        <taxon>Ascomycota</taxon>
        <taxon>Pezizomycotina</taxon>
        <taxon>Eurotiomycetes</taxon>
        <taxon>Eurotiomycetidae</taxon>
        <taxon>Onygenales</taxon>
        <taxon>Onygenaceae</taxon>
        <taxon>Coccidioides</taxon>
    </lineage>
</organism>
<comment type="caution">
    <text evidence="2">The sequence shown here is derived from an EMBL/GenBank/DDBJ whole genome shotgun (WGS) entry which is preliminary data.</text>
</comment>
<protein>
    <submittedName>
        <fullName evidence="2">Uncharacterized protein</fullName>
    </submittedName>
</protein>
<dbReference type="KEGG" id="cpw:9690844"/>
<evidence type="ECO:0000256" key="1">
    <source>
        <dbReference type="SAM" id="MobiDB-lite"/>
    </source>
</evidence>